<dbReference type="InterPro" id="IPR000668">
    <property type="entry name" value="Peptidase_C1A_C"/>
</dbReference>
<dbReference type="SMART" id="SM00848">
    <property type="entry name" value="Inhibitor_I29"/>
    <property type="match status" value="1"/>
</dbReference>
<reference evidence="3 4" key="2">
    <citation type="journal article" date="2019" name="G3 (Bethesda)">
        <title>Hybrid Assembly of the Genome of the Entomopathogenic Nematode Steinernema carpocapsae Identifies the X-Chromosome.</title>
        <authorList>
            <person name="Serra L."/>
            <person name="Macchietto M."/>
            <person name="Macias-Munoz A."/>
            <person name="McGill C.J."/>
            <person name="Rodriguez I.M."/>
            <person name="Rodriguez B."/>
            <person name="Murad R."/>
            <person name="Mortazavi A."/>
        </authorList>
    </citation>
    <scope>NUCLEOTIDE SEQUENCE [LARGE SCALE GENOMIC DNA]</scope>
    <source>
        <strain evidence="3 4">ALL</strain>
    </source>
</reference>
<evidence type="ECO:0000259" key="2">
    <source>
        <dbReference type="SMART" id="SM00848"/>
    </source>
</evidence>
<comment type="caution">
    <text evidence="3">The sequence shown here is derived from an EMBL/GenBank/DDBJ whole genome shotgun (WGS) entry which is preliminary data.</text>
</comment>
<dbReference type="Pfam" id="PF00112">
    <property type="entry name" value="Peptidase_C1"/>
    <property type="match status" value="1"/>
</dbReference>
<gene>
    <name evidence="3" type="ORF">L596_026322</name>
</gene>
<protein>
    <recommendedName>
        <fullName evidence="2">Cathepsin propeptide inhibitor domain-containing protein</fullName>
    </recommendedName>
</protein>
<dbReference type="GO" id="GO:0008234">
    <property type="term" value="F:cysteine-type peptidase activity"/>
    <property type="evidence" value="ECO:0007669"/>
    <property type="project" value="InterPro"/>
</dbReference>
<dbReference type="Pfam" id="PF08246">
    <property type="entry name" value="Inhibitor_I29"/>
    <property type="match status" value="1"/>
</dbReference>
<dbReference type="SUPFAM" id="SSF54001">
    <property type="entry name" value="Cysteine proteinases"/>
    <property type="match status" value="1"/>
</dbReference>
<feature type="domain" description="Cathepsin propeptide inhibitor" evidence="2">
    <location>
        <begin position="7"/>
        <end position="67"/>
    </location>
</feature>
<dbReference type="PANTHER" id="PTHR12411">
    <property type="entry name" value="CYSTEINE PROTEASE FAMILY C1-RELATED"/>
    <property type="match status" value="1"/>
</dbReference>
<evidence type="ECO:0000256" key="1">
    <source>
        <dbReference type="ARBA" id="ARBA00008455"/>
    </source>
</evidence>
<dbReference type="Gene3D" id="3.90.70.10">
    <property type="entry name" value="Cysteine proteinases"/>
    <property type="match status" value="1"/>
</dbReference>
<dbReference type="InterPro" id="IPR038765">
    <property type="entry name" value="Papain-like_cys_pep_sf"/>
</dbReference>
<dbReference type="InterPro" id="IPR013128">
    <property type="entry name" value="Peptidase_C1A"/>
</dbReference>
<organism evidence="3 4">
    <name type="scientific">Steinernema carpocapsae</name>
    <name type="common">Entomopathogenic nematode</name>
    <dbReference type="NCBI Taxonomy" id="34508"/>
    <lineage>
        <taxon>Eukaryota</taxon>
        <taxon>Metazoa</taxon>
        <taxon>Ecdysozoa</taxon>
        <taxon>Nematoda</taxon>
        <taxon>Chromadorea</taxon>
        <taxon>Rhabditida</taxon>
        <taxon>Tylenchina</taxon>
        <taxon>Panagrolaimomorpha</taxon>
        <taxon>Strongyloidoidea</taxon>
        <taxon>Steinernematidae</taxon>
        <taxon>Steinernema</taxon>
    </lineage>
</organism>
<dbReference type="AlphaFoldDB" id="A0A4U5M204"/>
<dbReference type="GO" id="GO:0006508">
    <property type="term" value="P:proteolysis"/>
    <property type="evidence" value="ECO:0007669"/>
    <property type="project" value="InterPro"/>
</dbReference>
<dbReference type="Proteomes" id="UP000298663">
    <property type="component" value="Unassembled WGS sequence"/>
</dbReference>
<sequence>MTHGFGWKTFVDTHKKQYSSEAAAQDAFFAYVESKQFVDAHNDKFKKGEVTFNVSLNHLADLTPKEYRRVIGSRSGTRIGRPREACPIFQVPLNAEIPESLNWRALGYVSEVKDQGMCGSGWAFSAVGAVENERDIF</sequence>
<proteinExistence type="inferred from homology"/>
<reference evidence="3 4" key="1">
    <citation type="journal article" date="2015" name="Genome Biol.">
        <title>Comparative genomics of Steinernema reveals deeply conserved gene regulatory networks.</title>
        <authorList>
            <person name="Dillman A.R."/>
            <person name="Macchietto M."/>
            <person name="Porter C.F."/>
            <person name="Rogers A."/>
            <person name="Williams B."/>
            <person name="Antoshechkin I."/>
            <person name="Lee M.M."/>
            <person name="Goodwin Z."/>
            <person name="Lu X."/>
            <person name="Lewis E.E."/>
            <person name="Goodrich-Blair H."/>
            <person name="Stock S.P."/>
            <person name="Adams B.J."/>
            <person name="Sternberg P.W."/>
            <person name="Mortazavi A."/>
        </authorList>
    </citation>
    <scope>NUCLEOTIDE SEQUENCE [LARGE SCALE GENOMIC DNA]</scope>
    <source>
        <strain evidence="3 4">ALL</strain>
    </source>
</reference>
<keyword evidence="4" id="KW-1185">Reference proteome</keyword>
<dbReference type="STRING" id="34508.A0A4U5M204"/>
<comment type="similarity">
    <text evidence="1">Belongs to the peptidase C1 family.</text>
</comment>
<dbReference type="InterPro" id="IPR013201">
    <property type="entry name" value="Prot_inhib_I29"/>
</dbReference>
<evidence type="ECO:0000313" key="3">
    <source>
        <dbReference type="EMBL" id="TKR62343.1"/>
    </source>
</evidence>
<name>A0A4U5M204_STECR</name>
<dbReference type="Gene3D" id="1.10.287.2250">
    <property type="match status" value="1"/>
</dbReference>
<accession>A0A4U5M204</accession>
<evidence type="ECO:0000313" key="4">
    <source>
        <dbReference type="Proteomes" id="UP000298663"/>
    </source>
</evidence>
<dbReference type="EMBL" id="AZBU02000010">
    <property type="protein sequence ID" value="TKR62343.1"/>
    <property type="molecule type" value="Genomic_DNA"/>
</dbReference>
<dbReference type="OrthoDB" id="6424705at2759"/>